<keyword evidence="4" id="KW-1185">Reference proteome</keyword>
<organism evidence="3 4">
    <name type="scientific">Duganella aquatilis</name>
    <dbReference type="NCBI Taxonomy" id="2666082"/>
    <lineage>
        <taxon>Bacteria</taxon>
        <taxon>Pseudomonadati</taxon>
        <taxon>Pseudomonadota</taxon>
        <taxon>Betaproteobacteria</taxon>
        <taxon>Burkholderiales</taxon>
        <taxon>Oxalobacteraceae</taxon>
        <taxon>Telluria group</taxon>
        <taxon>Duganella</taxon>
    </lineage>
</organism>
<sequence>MTHANFTFPAIAVLCALSACSQLPPPAAPQSAPAVAAPATAVPPAPLPADAGPLLHIDSAHSLIAVTVRRGGILARLGHDHVVASHAITGTVSPARNVADFQFRLDQMTIDEADLRQIAGLEKQPSADAIEGTRHNMLTKVLDAERYPLVTVHAERIAAGQPLRVAITLHGVTRTLDIPVELHEEDGAINVKGTVVLKQTDFGLTPFSVMGGAMAVLDQMELRFDLSAR</sequence>
<evidence type="ECO:0000313" key="4">
    <source>
        <dbReference type="Proteomes" id="UP000439986"/>
    </source>
</evidence>
<gene>
    <name evidence="3" type="ORF">GJ698_17665</name>
</gene>
<feature type="chain" id="PRO_5032486758" evidence="1">
    <location>
        <begin position="28"/>
        <end position="229"/>
    </location>
</feature>
<comment type="caution">
    <text evidence="3">The sequence shown here is derived from an EMBL/GenBank/DDBJ whole genome shotgun (WGS) entry which is preliminary data.</text>
</comment>
<keyword evidence="1" id="KW-0732">Signal</keyword>
<dbReference type="EMBL" id="WKJL01000013">
    <property type="protein sequence ID" value="MRW85903.1"/>
    <property type="molecule type" value="Genomic_DNA"/>
</dbReference>
<dbReference type="Pfam" id="PF04264">
    <property type="entry name" value="YceI"/>
    <property type="match status" value="1"/>
</dbReference>
<accession>A0A844CZI8</accession>
<feature type="signal peptide" evidence="1">
    <location>
        <begin position="1"/>
        <end position="27"/>
    </location>
</feature>
<protein>
    <submittedName>
        <fullName evidence="3">YceI family protein</fullName>
    </submittedName>
</protein>
<evidence type="ECO:0000313" key="3">
    <source>
        <dbReference type="EMBL" id="MRW85903.1"/>
    </source>
</evidence>
<evidence type="ECO:0000259" key="2">
    <source>
        <dbReference type="SMART" id="SM00867"/>
    </source>
</evidence>
<dbReference type="Gene3D" id="2.40.128.110">
    <property type="entry name" value="Lipid/polyisoprenoid-binding, YceI-like"/>
    <property type="match status" value="1"/>
</dbReference>
<feature type="domain" description="Lipid/polyisoprenoid-binding YceI-like" evidence="2">
    <location>
        <begin position="54"/>
        <end position="229"/>
    </location>
</feature>
<dbReference type="InterPro" id="IPR007372">
    <property type="entry name" value="Lipid/polyisoprenoid-bd_YceI"/>
</dbReference>
<proteinExistence type="predicted"/>
<name>A0A844CZI8_9BURK</name>
<reference evidence="3 4" key="1">
    <citation type="submission" date="2019-11" db="EMBL/GenBank/DDBJ databases">
        <title>Novel species isolated from a subtropical stream in China.</title>
        <authorList>
            <person name="Lu H."/>
        </authorList>
    </citation>
    <scope>NUCLEOTIDE SEQUENCE [LARGE SCALE GENOMIC DNA]</scope>
    <source>
        <strain evidence="3 4">FT26W</strain>
    </source>
</reference>
<dbReference type="SUPFAM" id="SSF101874">
    <property type="entry name" value="YceI-like"/>
    <property type="match status" value="1"/>
</dbReference>
<dbReference type="SMART" id="SM00867">
    <property type="entry name" value="YceI"/>
    <property type="match status" value="1"/>
</dbReference>
<evidence type="ECO:0000256" key="1">
    <source>
        <dbReference type="SAM" id="SignalP"/>
    </source>
</evidence>
<dbReference type="AlphaFoldDB" id="A0A844CZI8"/>
<dbReference type="Proteomes" id="UP000439986">
    <property type="component" value="Unassembled WGS sequence"/>
</dbReference>
<dbReference type="InterPro" id="IPR036761">
    <property type="entry name" value="TTHA0802/YceI-like_sf"/>
</dbReference>